<feature type="compositionally biased region" description="Basic and acidic residues" evidence="1">
    <location>
        <begin position="213"/>
        <end position="224"/>
    </location>
</feature>
<evidence type="ECO:0000256" key="1">
    <source>
        <dbReference type="SAM" id="MobiDB-lite"/>
    </source>
</evidence>
<evidence type="ECO:0000313" key="4">
    <source>
        <dbReference type="Proteomes" id="UP000292424"/>
    </source>
</evidence>
<dbReference type="Proteomes" id="UP000292424">
    <property type="component" value="Chromosome"/>
</dbReference>
<accession>A0A5P2G8F2</accession>
<gene>
    <name evidence="3" type="ORF">E0W69_016555</name>
</gene>
<keyword evidence="2" id="KW-1133">Transmembrane helix</keyword>
<reference evidence="3 4" key="1">
    <citation type="submission" date="2019-09" db="EMBL/GenBank/DDBJ databases">
        <title>Complete genome sequence of Arachidicoccus sp. B3-10 isolated from apple orchard soil.</title>
        <authorList>
            <person name="Kim H.S."/>
            <person name="Han K.-I."/>
            <person name="Suh M.K."/>
            <person name="Lee K.C."/>
            <person name="Eom M.K."/>
            <person name="Kim J.-S."/>
            <person name="Kang S.W."/>
            <person name="Sin Y."/>
            <person name="Lee J.-S."/>
        </authorList>
    </citation>
    <scope>NUCLEOTIDE SEQUENCE [LARGE SCALE GENOMIC DNA]</scope>
    <source>
        <strain evidence="3 4">B3-10</strain>
    </source>
</reference>
<proteinExistence type="predicted"/>
<dbReference type="EMBL" id="CP044016">
    <property type="protein sequence ID" value="QES90192.1"/>
    <property type="molecule type" value="Genomic_DNA"/>
</dbReference>
<dbReference type="AlphaFoldDB" id="A0A5P2G8F2"/>
<dbReference type="OrthoDB" id="663559at2"/>
<keyword evidence="2" id="KW-0812">Transmembrane</keyword>
<keyword evidence="2" id="KW-0472">Membrane</keyword>
<dbReference type="RefSeq" id="WP_131331148.1">
    <property type="nucleotide sequence ID" value="NZ_CP044016.1"/>
</dbReference>
<feature type="region of interest" description="Disordered" evidence="1">
    <location>
        <begin position="199"/>
        <end position="242"/>
    </location>
</feature>
<dbReference type="KEGG" id="arac:E0W69_016555"/>
<sequence length="341" mass="38988">MITKENYLDWFLLYVDNELDNDQKKLVDQFVATHPEIEEEFLALQETVLPVENFDQNWDNLLKIGNTDNANWEEKMLLHLDNELAKNEQIDLQNHLKNNASDKKNWEALQQTVLPLETISYPNKSELLRKEKGRIIPIWIKVASIAAALLLVCFSIFQWTKTEIPSEIVLNSNPKKTILNQTKTNPVASDSDKLTPKLNQVQKSTEQILASNKPEKKSSIEPKKSISAKKQSIGDPQDQISDDDHWKKSEQFVLAKVDIAPTTKNDIPNVIASTQKIELINLQEKNNVTTTKSSKRMIFAADFNSDDDVYVANTSISTKKILKFFKGKKEEDKKATQTNHL</sequence>
<feature type="transmembrane region" description="Helical" evidence="2">
    <location>
        <begin position="138"/>
        <end position="159"/>
    </location>
</feature>
<protein>
    <submittedName>
        <fullName evidence="3">Uncharacterized protein</fullName>
    </submittedName>
</protein>
<keyword evidence="4" id="KW-1185">Reference proteome</keyword>
<evidence type="ECO:0000313" key="3">
    <source>
        <dbReference type="EMBL" id="QES90192.1"/>
    </source>
</evidence>
<feature type="compositionally biased region" description="Polar residues" evidence="1">
    <location>
        <begin position="199"/>
        <end position="210"/>
    </location>
</feature>
<organism evidence="3 4">
    <name type="scientific">Rhizosphaericola mali</name>
    <dbReference type="NCBI Taxonomy" id="2545455"/>
    <lineage>
        <taxon>Bacteria</taxon>
        <taxon>Pseudomonadati</taxon>
        <taxon>Bacteroidota</taxon>
        <taxon>Chitinophagia</taxon>
        <taxon>Chitinophagales</taxon>
        <taxon>Chitinophagaceae</taxon>
        <taxon>Rhizosphaericola</taxon>
    </lineage>
</organism>
<evidence type="ECO:0000256" key="2">
    <source>
        <dbReference type="SAM" id="Phobius"/>
    </source>
</evidence>
<name>A0A5P2G8F2_9BACT</name>